<organism evidence="3 4">
    <name type="scientific">Nitratireductor pacificus pht-3B</name>
    <dbReference type="NCBI Taxonomy" id="391937"/>
    <lineage>
        <taxon>Bacteria</taxon>
        <taxon>Pseudomonadati</taxon>
        <taxon>Pseudomonadota</taxon>
        <taxon>Alphaproteobacteria</taxon>
        <taxon>Hyphomicrobiales</taxon>
        <taxon>Phyllobacteriaceae</taxon>
        <taxon>Nitratireductor</taxon>
    </lineage>
</organism>
<feature type="transmembrane region" description="Helical" evidence="1">
    <location>
        <begin position="46"/>
        <end position="64"/>
    </location>
</feature>
<feature type="transmembrane region" description="Helical" evidence="1">
    <location>
        <begin position="12"/>
        <end position="34"/>
    </location>
</feature>
<dbReference type="OrthoDB" id="9809509at2"/>
<evidence type="ECO:0000313" key="3">
    <source>
        <dbReference type="EMBL" id="EKF19161.1"/>
    </source>
</evidence>
<gene>
    <name evidence="3" type="ORF">NA2_08526</name>
</gene>
<reference evidence="3 4" key="1">
    <citation type="journal article" date="2012" name="J. Bacteriol.">
        <title>Genome Sequence of Nitratireductor pacificus Type Strain pht-3B.</title>
        <authorList>
            <person name="Lai Q."/>
            <person name="Li G."/>
            <person name="Shao Z."/>
        </authorList>
    </citation>
    <scope>NUCLEOTIDE SEQUENCE [LARGE SCALE GENOMIC DNA]</scope>
    <source>
        <strain evidence="4">pht-3B</strain>
    </source>
</reference>
<feature type="domain" description="EamA" evidence="2">
    <location>
        <begin position="18"/>
        <end position="146"/>
    </location>
</feature>
<dbReference type="AlphaFoldDB" id="K2MAJ8"/>
<feature type="transmembrane region" description="Helical" evidence="1">
    <location>
        <begin position="277"/>
        <end position="297"/>
    </location>
</feature>
<evidence type="ECO:0000313" key="4">
    <source>
        <dbReference type="Proteomes" id="UP000006786"/>
    </source>
</evidence>
<dbReference type="PANTHER" id="PTHR12715:SF4">
    <property type="entry name" value="EAMA DOMAIN-CONTAINING PROTEIN"/>
    <property type="match status" value="1"/>
</dbReference>
<protein>
    <recommendedName>
        <fullName evidence="2">EamA domain-containing protein</fullName>
    </recommendedName>
</protein>
<evidence type="ECO:0000256" key="1">
    <source>
        <dbReference type="SAM" id="Phobius"/>
    </source>
</evidence>
<keyword evidence="4" id="KW-1185">Reference proteome</keyword>
<keyword evidence="1" id="KW-1133">Transmembrane helix</keyword>
<dbReference type="SUPFAM" id="SSF103481">
    <property type="entry name" value="Multidrug resistance efflux transporter EmrE"/>
    <property type="match status" value="2"/>
</dbReference>
<sequence length="301" mass="30935">MSASDRYTAAGGHAGVALMAGFTVLSWASIFPLTRWCLQWFSPLELVTLRLIATGVVLAGALLVTRPPLPAPRAFAGLAVCAFFGVAVYNLLLSWGLVTLSAGAASFLTNTIPIFTALLAWALNGERPTRLSGAGMLVAFAGIFILASGQPGGFSFGSGTTLVLAATVCSAVYIVLQRRLVHAFPPMQTAGWLMVLGAMFLLPFSGGAVAAALAAPLPAVVLVILLALVPGALGQIAWLMVLKSIPAGRAASLLFLIPPLATMLGVLFLGETLSIELLAGGTLAIAGVAMVHATGMLRRRG</sequence>
<name>K2MAJ8_9HYPH</name>
<keyword evidence="1" id="KW-0472">Membrane</keyword>
<accession>K2MAJ8</accession>
<feature type="transmembrane region" description="Helical" evidence="1">
    <location>
        <begin position="253"/>
        <end position="271"/>
    </location>
</feature>
<proteinExistence type="predicted"/>
<dbReference type="PATRIC" id="fig|391937.3.peg.1751"/>
<dbReference type="PANTHER" id="PTHR12715">
    <property type="entry name" value="TRANSPORTER, DRUG/METABOLITE EXPORTER FAMILY"/>
    <property type="match status" value="1"/>
</dbReference>
<comment type="caution">
    <text evidence="3">The sequence shown here is derived from an EMBL/GenBank/DDBJ whole genome shotgun (WGS) entry which is preliminary data.</text>
</comment>
<feature type="transmembrane region" description="Helical" evidence="1">
    <location>
        <begin position="131"/>
        <end position="148"/>
    </location>
</feature>
<dbReference type="STRING" id="391937.NA2_08526"/>
<dbReference type="Proteomes" id="UP000006786">
    <property type="component" value="Unassembled WGS sequence"/>
</dbReference>
<dbReference type="InterPro" id="IPR037185">
    <property type="entry name" value="EmrE-like"/>
</dbReference>
<dbReference type="InterPro" id="IPR052756">
    <property type="entry name" value="Alkyne_AA_exporter"/>
</dbReference>
<dbReference type="Pfam" id="PF00892">
    <property type="entry name" value="EamA"/>
    <property type="match status" value="2"/>
</dbReference>
<dbReference type="RefSeq" id="WP_008596218.1">
    <property type="nucleotide sequence ID" value="NZ_AMRM01000008.1"/>
</dbReference>
<dbReference type="InterPro" id="IPR000620">
    <property type="entry name" value="EamA_dom"/>
</dbReference>
<keyword evidence="1" id="KW-0812">Transmembrane</keyword>
<evidence type="ECO:0000259" key="2">
    <source>
        <dbReference type="Pfam" id="PF00892"/>
    </source>
</evidence>
<feature type="domain" description="EamA" evidence="2">
    <location>
        <begin position="158"/>
        <end position="291"/>
    </location>
</feature>
<feature type="transmembrane region" description="Helical" evidence="1">
    <location>
        <begin position="76"/>
        <end position="98"/>
    </location>
</feature>
<feature type="transmembrane region" description="Helical" evidence="1">
    <location>
        <begin position="192"/>
        <end position="213"/>
    </location>
</feature>
<dbReference type="eggNOG" id="COG0697">
    <property type="taxonomic scope" value="Bacteria"/>
</dbReference>
<feature type="transmembrane region" description="Helical" evidence="1">
    <location>
        <begin position="104"/>
        <end position="124"/>
    </location>
</feature>
<dbReference type="EMBL" id="AMRM01000008">
    <property type="protein sequence ID" value="EKF19161.1"/>
    <property type="molecule type" value="Genomic_DNA"/>
</dbReference>
<feature type="transmembrane region" description="Helical" evidence="1">
    <location>
        <begin position="154"/>
        <end position="176"/>
    </location>
</feature>
<dbReference type="GO" id="GO:0016020">
    <property type="term" value="C:membrane"/>
    <property type="evidence" value="ECO:0007669"/>
    <property type="project" value="InterPro"/>
</dbReference>
<feature type="transmembrane region" description="Helical" evidence="1">
    <location>
        <begin position="219"/>
        <end position="241"/>
    </location>
</feature>